<name>A0A3M6BE75_PSEYM</name>
<dbReference type="Proteomes" id="UP000271631">
    <property type="component" value="Unassembled WGS sequence"/>
</dbReference>
<accession>A0A3M6BE75</accession>
<gene>
    <name evidence="1" type="ORF">ALP13_01165</name>
</gene>
<organism evidence="1 2">
    <name type="scientific">Pseudomonas syringae pv. maculicola</name>
    <dbReference type="NCBI Taxonomy" id="59511"/>
    <lineage>
        <taxon>Bacteria</taxon>
        <taxon>Pseudomonadati</taxon>
        <taxon>Pseudomonadota</taxon>
        <taxon>Gammaproteobacteria</taxon>
        <taxon>Pseudomonadales</taxon>
        <taxon>Pseudomonadaceae</taxon>
        <taxon>Pseudomonas</taxon>
    </lineage>
</organism>
<sequence length="63" mass="6068">MAMQPACKPGGVLRHQAFITGQSADSIAGMAPAANESVSLGGLCGGLDGGTLVSCTLGTTSVC</sequence>
<protein>
    <submittedName>
        <fullName evidence="1">Uncharacterized protein</fullName>
    </submittedName>
</protein>
<evidence type="ECO:0000313" key="2">
    <source>
        <dbReference type="Proteomes" id="UP000271631"/>
    </source>
</evidence>
<reference evidence="1 2" key="1">
    <citation type="submission" date="2018-08" db="EMBL/GenBank/DDBJ databases">
        <title>Recombination of ecologically and evolutionarily significant loci maintains genetic cohesion in the Pseudomonas syringae species complex.</title>
        <authorList>
            <person name="Dillon M."/>
            <person name="Thakur S."/>
            <person name="Almeida R.N.D."/>
            <person name="Weir B.S."/>
            <person name="Guttman D.S."/>
        </authorList>
    </citation>
    <scope>NUCLEOTIDE SEQUENCE [LARGE SCALE GENOMIC DNA]</scope>
    <source>
        <strain evidence="1 2">ICMP 11281</strain>
    </source>
</reference>
<proteinExistence type="predicted"/>
<evidence type="ECO:0000313" key="1">
    <source>
        <dbReference type="EMBL" id="RMV29294.1"/>
    </source>
</evidence>
<dbReference type="EMBL" id="RBUQ01000327">
    <property type="protein sequence ID" value="RMV29294.1"/>
    <property type="molecule type" value="Genomic_DNA"/>
</dbReference>
<comment type="caution">
    <text evidence="1">The sequence shown here is derived from an EMBL/GenBank/DDBJ whole genome shotgun (WGS) entry which is preliminary data.</text>
</comment>
<dbReference type="AlphaFoldDB" id="A0A3M6BE75"/>